<feature type="compositionally biased region" description="Polar residues" evidence="1">
    <location>
        <begin position="38"/>
        <end position="47"/>
    </location>
</feature>
<dbReference type="Proteomes" id="UP001491310">
    <property type="component" value="Unassembled WGS sequence"/>
</dbReference>
<feature type="compositionally biased region" description="Low complexity" evidence="1">
    <location>
        <begin position="50"/>
        <end position="64"/>
    </location>
</feature>
<name>A0ABR2YBZ8_9CHLO</name>
<feature type="compositionally biased region" description="Polar residues" evidence="1">
    <location>
        <begin position="75"/>
        <end position="115"/>
    </location>
</feature>
<evidence type="ECO:0000256" key="2">
    <source>
        <dbReference type="SAM" id="SignalP"/>
    </source>
</evidence>
<reference evidence="3 4" key="1">
    <citation type="journal article" date="2024" name="Nat. Commun.">
        <title>Phylogenomics reveals the evolutionary origins of lichenization in chlorophyte algae.</title>
        <authorList>
            <person name="Puginier C."/>
            <person name="Libourel C."/>
            <person name="Otte J."/>
            <person name="Skaloud P."/>
            <person name="Haon M."/>
            <person name="Grisel S."/>
            <person name="Petersen M."/>
            <person name="Berrin J.G."/>
            <person name="Delaux P.M."/>
            <person name="Dal Grande F."/>
            <person name="Keller J."/>
        </authorList>
    </citation>
    <scope>NUCLEOTIDE SEQUENCE [LARGE SCALE GENOMIC DNA]</scope>
    <source>
        <strain evidence="3 4">SAG 216-7</strain>
    </source>
</reference>
<accession>A0ABR2YBZ8</accession>
<dbReference type="EMBL" id="JALJOT010000017">
    <property type="protein sequence ID" value="KAK9901669.1"/>
    <property type="molecule type" value="Genomic_DNA"/>
</dbReference>
<evidence type="ECO:0000313" key="4">
    <source>
        <dbReference type="Proteomes" id="UP001491310"/>
    </source>
</evidence>
<feature type="compositionally biased region" description="Polar residues" evidence="1">
    <location>
        <begin position="123"/>
        <end position="146"/>
    </location>
</feature>
<keyword evidence="2" id="KW-0732">Signal</keyword>
<organism evidence="3 4">
    <name type="scientific">Coccomyxa subellipsoidea</name>
    <dbReference type="NCBI Taxonomy" id="248742"/>
    <lineage>
        <taxon>Eukaryota</taxon>
        <taxon>Viridiplantae</taxon>
        <taxon>Chlorophyta</taxon>
        <taxon>core chlorophytes</taxon>
        <taxon>Trebouxiophyceae</taxon>
        <taxon>Trebouxiophyceae incertae sedis</taxon>
        <taxon>Coccomyxaceae</taxon>
        <taxon>Coccomyxa</taxon>
    </lineage>
</organism>
<evidence type="ECO:0000256" key="1">
    <source>
        <dbReference type="SAM" id="MobiDB-lite"/>
    </source>
</evidence>
<feature type="chain" id="PRO_5046460089" evidence="2">
    <location>
        <begin position="28"/>
        <end position="163"/>
    </location>
</feature>
<sequence length="163" mass="16624">MDKRSISPKVVTSLFVILFLSLGSVQGRLLKQAAARQGSATTSSQPYAESVRPVTPSSTRTSSSAGTKPPGVVSIDSSTSMAGTQQAGSLRDVTPSSYAPLSQTKASGTATTDQATVGPVRPVNSQGVATNNMQTSTASGSGNGQHMETMADEGSAMSMRQVP</sequence>
<gene>
    <name evidence="3" type="ORF">WJX75_007521</name>
</gene>
<proteinExistence type="predicted"/>
<evidence type="ECO:0000313" key="3">
    <source>
        <dbReference type="EMBL" id="KAK9901669.1"/>
    </source>
</evidence>
<feature type="signal peptide" evidence="2">
    <location>
        <begin position="1"/>
        <end position="27"/>
    </location>
</feature>
<comment type="caution">
    <text evidence="3">The sequence shown here is derived from an EMBL/GenBank/DDBJ whole genome shotgun (WGS) entry which is preliminary data.</text>
</comment>
<keyword evidence="4" id="KW-1185">Reference proteome</keyword>
<feature type="region of interest" description="Disordered" evidence="1">
    <location>
        <begin position="38"/>
        <end position="163"/>
    </location>
</feature>
<protein>
    <submittedName>
        <fullName evidence="3">Uncharacterized protein</fullName>
    </submittedName>
</protein>